<evidence type="ECO:0000259" key="5">
    <source>
        <dbReference type="Pfam" id="PF08531"/>
    </source>
</evidence>
<dbReference type="InterPro" id="IPR008902">
    <property type="entry name" value="Rhamnosid_concanavalin"/>
</dbReference>
<feature type="domain" description="Alpha-L-rhamnosidase C-terminal" evidence="7">
    <location>
        <begin position="839"/>
        <end position="908"/>
    </location>
</feature>
<dbReference type="SUPFAM" id="SSF48208">
    <property type="entry name" value="Six-hairpin glycosidases"/>
    <property type="match status" value="1"/>
</dbReference>
<feature type="domain" description="Bacterial alpha-L-rhamnosidase N-terminal" evidence="5">
    <location>
        <begin position="179"/>
        <end position="343"/>
    </location>
</feature>
<dbReference type="RefSeq" id="WP_186864549.1">
    <property type="nucleotide sequence ID" value="NZ_JACOPE010000001.1"/>
</dbReference>
<dbReference type="Pfam" id="PF25788">
    <property type="entry name" value="Ig_Rha78A_N"/>
    <property type="match status" value="1"/>
</dbReference>
<dbReference type="PANTHER" id="PTHR33307">
    <property type="entry name" value="ALPHA-RHAMNOSIDASE (EUROFUNG)"/>
    <property type="match status" value="1"/>
</dbReference>
<sequence length="926" mass="105551">MFIQNITCEFVKNSISIDCQHPRFSWEIVAEKNNVFQKAWQMIVRNEENVIVWDSGVQETPDTTDISYQGEKLKSTSVYHYQITVWTNTGEMLQSGENYFETAFFDHSDWKAKWMEPEPLPQLPQNPLLEAKKEWQKITEAMMHGDMSAMKTEEDIWEALPMEPYDPAVQMRRVFRADKPVKRARLYVTSHGIYEVKINGKSVTDSRLNPGFTAYDRRLKYQVYNVDELVQNGENAISVTVADGWYKGKIALGHGCEYGEVPGALLQLEMIDENGKKQVICSDENWKYSFDGPVRSADLFLGETYDARRYDGEPSEIEYDDKKWLQVRTHTMENPIPEAQISPLAKVFEEVPAQSVFVTPNGETVVDFGQNLAGTIRVKIQEEIGTEVKFEHGEMLDGQGNFFYVFAGTSRAQEDIYICGEKREEIFEPHFTYHGFRYVRVTGGADWKKEDFTALAISTENEVTGNFQCSDEQINQLQSNIYWSQRSNNITIPTDCPTREKAGWTGDVVVYGATALYNQNMTAFYEDWLRSIRLDQLENGYVLGTVPQIRNYVQQGDTGSLGWGDVILTLPLQLYQFYGDKEVLQANYEAMEEWMQSMERAAHELPSEAVPYGGSQTEQNCDERSLENQRYLINTGFHFGDWIIPSVVNEEGFTDGPASAFLTMNYVGSSLLAADADMFSEISELVGNMENAEKYCAYANRVRQAFEEEYVSEDGKLGQEMQGNYILALRHHMVSPEKEPLLAERLNELVVKNGFRLDTGFMATPHILDILCQYGYADTAWKVLLQKQCPSWLYEVEQGATTVWENWDAVRTDGKLAGCSFNHYAFGCVGDFLYRKVLGIQNTGIGYDKILIAPEYDCPFKWAEGTYHSVNGNIELRWEKNKNQVKISGRIPANTSACLKLPDGTEKELGNGWFEVKAGLDSGIKE</sequence>
<evidence type="ECO:0000256" key="2">
    <source>
        <dbReference type="ARBA" id="ARBA00012652"/>
    </source>
</evidence>
<dbReference type="Pfam" id="PF05592">
    <property type="entry name" value="Bac_rhamnosid"/>
    <property type="match status" value="1"/>
</dbReference>
<dbReference type="Gene3D" id="1.50.10.10">
    <property type="match status" value="1"/>
</dbReference>
<protein>
    <recommendedName>
        <fullName evidence="2">alpha-L-rhamnosidase</fullName>
        <ecNumber evidence="2">3.2.1.40</ecNumber>
    </recommendedName>
</protein>
<dbReference type="Pfam" id="PF17390">
    <property type="entry name" value="Bac_rhamnosid_C"/>
    <property type="match status" value="1"/>
</dbReference>
<comment type="catalytic activity">
    <reaction evidence="1">
        <text>Hydrolysis of terminal non-reducing alpha-L-rhamnose residues in alpha-L-rhamnosides.</text>
        <dbReference type="EC" id="3.2.1.40"/>
    </reaction>
</comment>
<dbReference type="Proteomes" id="UP000631576">
    <property type="component" value="Unassembled WGS sequence"/>
</dbReference>
<organism evidence="8 9">
    <name type="scientific">Ruminococcus hominis</name>
    <dbReference type="NCBI Taxonomy" id="2763065"/>
    <lineage>
        <taxon>Bacteria</taxon>
        <taxon>Bacillati</taxon>
        <taxon>Bacillota</taxon>
        <taxon>Clostridia</taxon>
        <taxon>Eubacteriales</taxon>
        <taxon>Oscillospiraceae</taxon>
        <taxon>Ruminococcus</taxon>
    </lineage>
</organism>
<dbReference type="InterPro" id="IPR013783">
    <property type="entry name" value="Ig-like_fold"/>
</dbReference>
<dbReference type="GO" id="GO:0016787">
    <property type="term" value="F:hydrolase activity"/>
    <property type="evidence" value="ECO:0007669"/>
    <property type="project" value="UniProtKB-KW"/>
</dbReference>
<dbReference type="InterPro" id="IPR035396">
    <property type="entry name" value="Bac_rhamnosid6H"/>
</dbReference>
<proteinExistence type="predicted"/>
<dbReference type="PIRSF" id="PIRSF010631">
    <property type="entry name" value="A-rhamnsds"/>
    <property type="match status" value="1"/>
</dbReference>
<dbReference type="InterPro" id="IPR035398">
    <property type="entry name" value="Bac_rhamnosid_C"/>
</dbReference>
<gene>
    <name evidence="8" type="ORF">H8S40_03385</name>
</gene>
<dbReference type="Gene3D" id="2.60.120.260">
    <property type="entry name" value="Galactose-binding domain-like"/>
    <property type="match status" value="2"/>
</dbReference>
<dbReference type="InterPro" id="IPR008928">
    <property type="entry name" value="6-hairpin_glycosidase_sf"/>
</dbReference>
<comment type="caution">
    <text evidence="8">The sequence shown here is derived from an EMBL/GenBank/DDBJ whole genome shotgun (WGS) entry which is preliminary data.</text>
</comment>
<dbReference type="Pfam" id="PF17389">
    <property type="entry name" value="Bac_rhamnosid6H"/>
    <property type="match status" value="1"/>
</dbReference>
<dbReference type="InterPro" id="IPR012341">
    <property type="entry name" value="6hp_glycosidase-like_sf"/>
</dbReference>
<evidence type="ECO:0000313" key="8">
    <source>
        <dbReference type="EMBL" id="MBC5682622.1"/>
    </source>
</evidence>
<dbReference type="InterPro" id="IPR016007">
    <property type="entry name" value="Alpha_rhamnosid"/>
</dbReference>
<dbReference type="Pfam" id="PF08531">
    <property type="entry name" value="Bac_rhamnosid_N"/>
    <property type="match status" value="1"/>
</dbReference>
<dbReference type="PANTHER" id="PTHR33307:SF6">
    <property type="entry name" value="ALPHA-RHAMNOSIDASE (EUROFUNG)-RELATED"/>
    <property type="match status" value="1"/>
</dbReference>
<dbReference type="InterPro" id="IPR013737">
    <property type="entry name" value="Bac_rhamnosid_N"/>
</dbReference>
<evidence type="ECO:0000256" key="1">
    <source>
        <dbReference type="ARBA" id="ARBA00001445"/>
    </source>
</evidence>
<dbReference type="EMBL" id="JACOPE010000001">
    <property type="protein sequence ID" value="MBC5682622.1"/>
    <property type="molecule type" value="Genomic_DNA"/>
</dbReference>
<dbReference type="Gene3D" id="2.60.420.10">
    <property type="entry name" value="Maltose phosphorylase, domain 3"/>
    <property type="match status" value="1"/>
</dbReference>
<evidence type="ECO:0000256" key="3">
    <source>
        <dbReference type="ARBA" id="ARBA00022801"/>
    </source>
</evidence>
<dbReference type="EC" id="3.2.1.40" evidence="2"/>
<accession>A0ABR7G5A5</accession>
<dbReference type="Gene3D" id="2.60.40.10">
    <property type="entry name" value="Immunoglobulins"/>
    <property type="match status" value="1"/>
</dbReference>
<keyword evidence="3 8" id="KW-0378">Hydrolase</keyword>
<evidence type="ECO:0000259" key="7">
    <source>
        <dbReference type="Pfam" id="PF17390"/>
    </source>
</evidence>
<keyword evidence="9" id="KW-1185">Reference proteome</keyword>
<reference evidence="8 9" key="1">
    <citation type="submission" date="2020-08" db="EMBL/GenBank/DDBJ databases">
        <title>Genome public.</title>
        <authorList>
            <person name="Liu C."/>
            <person name="Sun Q."/>
        </authorList>
    </citation>
    <scope>NUCLEOTIDE SEQUENCE [LARGE SCALE GENOMIC DNA]</scope>
    <source>
        <strain evidence="8 9">NSJ-13</strain>
    </source>
</reference>
<evidence type="ECO:0000259" key="6">
    <source>
        <dbReference type="Pfam" id="PF17389"/>
    </source>
</evidence>
<evidence type="ECO:0000313" key="9">
    <source>
        <dbReference type="Proteomes" id="UP000631576"/>
    </source>
</evidence>
<feature type="domain" description="Alpha-L-rhamnosidase six-hairpin glycosidase" evidence="6">
    <location>
        <begin position="464"/>
        <end position="837"/>
    </location>
</feature>
<feature type="domain" description="Alpha-L-rhamnosidase concanavalin-like" evidence="4">
    <location>
        <begin position="359"/>
        <end position="457"/>
    </location>
</feature>
<name>A0ABR7G5A5_9FIRM</name>
<evidence type="ECO:0000259" key="4">
    <source>
        <dbReference type="Pfam" id="PF05592"/>
    </source>
</evidence>